<dbReference type="PIRSF" id="PIRSF004862">
    <property type="entry name" value="FliF"/>
    <property type="match status" value="1"/>
</dbReference>
<dbReference type="InterPro" id="IPR006182">
    <property type="entry name" value="FliF_N_dom"/>
</dbReference>
<dbReference type="GO" id="GO:0005886">
    <property type="term" value="C:plasma membrane"/>
    <property type="evidence" value="ECO:0007669"/>
    <property type="project" value="UniProtKB-SubCell"/>
</dbReference>
<evidence type="ECO:0000256" key="3">
    <source>
        <dbReference type="ARBA" id="ARBA00007971"/>
    </source>
</evidence>
<dbReference type="PRINTS" id="PR01009">
    <property type="entry name" value="FLGMRINGFLIF"/>
</dbReference>
<keyword evidence="15" id="KW-0966">Cell projection</keyword>
<evidence type="ECO:0000256" key="1">
    <source>
        <dbReference type="ARBA" id="ARBA00004117"/>
    </source>
</evidence>
<evidence type="ECO:0000313" key="15">
    <source>
        <dbReference type="EMBL" id="KKI51471.1"/>
    </source>
</evidence>
<dbReference type="PANTHER" id="PTHR30046">
    <property type="entry name" value="FLAGELLAR M-RING PROTEIN"/>
    <property type="match status" value="1"/>
</dbReference>
<feature type="region of interest" description="Disordered" evidence="11">
    <location>
        <begin position="303"/>
        <end position="324"/>
    </location>
</feature>
<evidence type="ECO:0000256" key="6">
    <source>
        <dbReference type="ARBA" id="ARBA00022989"/>
    </source>
</evidence>
<evidence type="ECO:0000313" key="16">
    <source>
        <dbReference type="Proteomes" id="UP000034076"/>
    </source>
</evidence>
<evidence type="ECO:0000256" key="4">
    <source>
        <dbReference type="ARBA" id="ARBA00022475"/>
    </source>
</evidence>
<feature type="coiled-coil region" evidence="10">
    <location>
        <begin position="341"/>
        <end position="368"/>
    </location>
</feature>
<evidence type="ECO:0000256" key="12">
    <source>
        <dbReference type="SAM" id="Phobius"/>
    </source>
</evidence>
<dbReference type="OrthoDB" id="9807026at2"/>
<dbReference type="InterPro" id="IPR000067">
    <property type="entry name" value="FlgMring_FliF"/>
</dbReference>
<keyword evidence="16" id="KW-1185">Reference proteome</keyword>
<protein>
    <recommendedName>
        <fullName evidence="9">Flagellar M-ring protein</fullName>
    </recommendedName>
</protein>
<dbReference type="Gene3D" id="3.30.300.30">
    <property type="match status" value="1"/>
</dbReference>
<dbReference type="Pfam" id="PF08345">
    <property type="entry name" value="YscJ_FliF_C"/>
    <property type="match status" value="1"/>
</dbReference>
<keyword evidence="7 12" id="KW-0472">Membrane</keyword>
<dbReference type="EMBL" id="LAYJ01000076">
    <property type="protein sequence ID" value="KKI51471.1"/>
    <property type="molecule type" value="Genomic_DNA"/>
</dbReference>
<dbReference type="PANTHER" id="PTHR30046:SF0">
    <property type="entry name" value="FLAGELLAR M-RING PROTEIN"/>
    <property type="match status" value="1"/>
</dbReference>
<keyword evidence="15" id="KW-0282">Flagellum</keyword>
<evidence type="ECO:0000256" key="5">
    <source>
        <dbReference type="ARBA" id="ARBA00022692"/>
    </source>
</evidence>
<feature type="domain" description="Flagellar M-ring C-terminal" evidence="14">
    <location>
        <begin position="251"/>
        <end position="406"/>
    </location>
</feature>
<dbReference type="GO" id="GO:0009431">
    <property type="term" value="C:bacterial-type flagellum basal body, MS ring"/>
    <property type="evidence" value="ECO:0007669"/>
    <property type="project" value="InterPro"/>
</dbReference>
<keyword evidence="15" id="KW-0969">Cilium</keyword>
<dbReference type="STRING" id="270498.CHK_0963"/>
<dbReference type="Pfam" id="PF01514">
    <property type="entry name" value="YscJ_FliF"/>
    <property type="match status" value="1"/>
</dbReference>
<comment type="caution">
    <text evidence="15">The sequence shown here is derived from an EMBL/GenBank/DDBJ whole genome shotgun (WGS) entry which is preliminary data.</text>
</comment>
<keyword evidence="8 9" id="KW-0975">Bacterial flagellum</keyword>
<name>A0A0M2NKH7_9FIRM</name>
<evidence type="ECO:0000259" key="13">
    <source>
        <dbReference type="Pfam" id="PF01514"/>
    </source>
</evidence>
<dbReference type="GO" id="GO:0003774">
    <property type="term" value="F:cytoskeletal motor activity"/>
    <property type="evidence" value="ECO:0007669"/>
    <property type="project" value="InterPro"/>
</dbReference>
<organism evidence="15 16">
    <name type="scientific">Christensenella hongkongensis</name>
    <dbReference type="NCBI Taxonomy" id="270498"/>
    <lineage>
        <taxon>Bacteria</taxon>
        <taxon>Bacillati</taxon>
        <taxon>Bacillota</taxon>
        <taxon>Clostridia</taxon>
        <taxon>Christensenellales</taxon>
        <taxon>Christensenellaceae</taxon>
        <taxon>Christensenella</taxon>
    </lineage>
</organism>
<evidence type="ECO:0000256" key="8">
    <source>
        <dbReference type="ARBA" id="ARBA00023143"/>
    </source>
</evidence>
<evidence type="ECO:0000256" key="9">
    <source>
        <dbReference type="PIRNR" id="PIRNR004862"/>
    </source>
</evidence>
<keyword evidence="5 12" id="KW-0812">Transmembrane</keyword>
<dbReference type="GO" id="GO:0071973">
    <property type="term" value="P:bacterial-type flagellum-dependent cell motility"/>
    <property type="evidence" value="ECO:0007669"/>
    <property type="project" value="InterPro"/>
</dbReference>
<dbReference type="Proteomes" id="UP000034076">
    <property type="component" value="Unassembled WGS sequence"/>
</dbReference>
<accession>A0A0M2NKH7</accession>
<feature type="transmembrane region" description="Helical" evidence="12">
    <location>
        <begin position="435"/>
        <end position="453"/>
    </location>
</feature>
<dbReference type="InterPro" id="IPR045851">
    <property type="entry name" value="AMP-bd_C_sf"/>
</dbReference>
<comment type="similarity">
    <text evidence="3 9">Belongs to the FliF family.</text>
</comment>
<gene>
    <name evidence="15" type="ORF">CHK_0963</name>
</gene>
<evidence type="ECO:0000256" key="2">
    <source>
        <dbReference type="ARBA" id="ARBA00004651"/>
    </source>
</evidence>
<dbReference type="InterPro" id="IPR043427">
    <property type="entry name" value="YscJ/FliF"/>
</dbReference>
<comment type="function">
    <text evidence="9">The M ring may be actively involved in energy transduction.</text>
</comment>
<comment type="subcellular location">
    <subcellularLocation>
        <location evidence="1 9">Bacterial flagellum basal body</location>
    </subcellularLocation>
    <subcellularLocation>
        <location evidence="2">Cell membrane</location>
        <topology evidence="2">Multi-pass membrane protein</topology>
    </subcellularLocation>
</comment>
<evidence type="ECO:0000256" key="11">
    <source>
        <dbReference type="SAM" id="MobiDB-lite"/>
    </source>
</evidence>
<keyword evidence="10" id="KW-0175">Coiled coil</keyword>
<dbReference type="AlphaFoldDB" id="A0A0M2NKH7"/>
<sequence>MGKKMLASWQKTKKSQKILIIAVIALTIVALCVVVTMANQVEYETLFTGLNDEEAGTVVTELETMGIDVKSLPGGTLMVPKGQRDELKYKLQAQGIPAGDTLDYDLYSTNAGAFGSTDKDKAYYEQAQLQQNLSLIINQMDKIKSSTVLLSLADKSGFVLSDDSNPNSTAAVMVVLKSSSDMLSQSDVDAIRAIVTKSVPSLTEENISVVDQNMHSYGSGSASSGVNQVDTQVNLQQKVASDLEQQIVNLLSPVFGPENLSASVNVTLNFDKTTTNSLTLTPPTNDAENMGIITSMKQTEERLQNGGTTPEGEPGQDPNGGAPTYQEIDDAAQDSTYYQTVNEVNAEVNEISQQIEEAQGDITELSATLIINGDDSIADVLPQVRQQIATAIGVSEDKITVSSMPFTQNTLYQQALEEQAAAMEQQQRSEMLQTLIPPIAIVAGILILLLVIMSNRRKRREQELEEQRMQEWSGDTTGQHIDVAVDDELSVEELLKKDDNTLGQIQGLVDKDPDAIAQLLRNWLSDDF</sequence>
<keyword evidence="4" id="KW-1003">Cell membrane</keyword>
<keyword evidence="6 12" id="KW-1133">Transmembrane helix</keyword>
<evidence type="ECO:0000256" key="7">
    <source>
        <dbReference type="ARBA" id="ARBA00023136"/>
    </source>
</evidence>
<dbReference type="NCBIfam" id="TIGR00206">
    <property type="entry name" value="fliF"/>
    <property type="match status" value="1"/>
</dbReference>
<proteinExistence type="inferred from homology"/>
<evidence type="ECO:0000259" key="14">
    <source>
        <dbReference type="Pfam" id="PF08345"/>
    </source>
</evidence>
<evidence type="ECO:0000256" key="10">
    <source>
        <dbReference type="SAM" id="Coils"/>
    </source>
</evidence>
<dbReference type="InterPro" id="IPR013556">
    <property type="entry name" value="Flag_M-ring_C"/>
</dbReference>
<reference evidence="15 16" key="1">
    <citation type="submission" date="2015-04" db="EMBL/GenBank/DDBJ databases">
        <title>Draft genome sequence of bacteremic isolate Catabacter hongkongensis type strain HKU16T.</title>
        <authorList>
            <person name="Lau S.K."/>
            <person name="Teng J.L."/>
            <person name="Huang Y."/>
            <person name="Curreem S.O."/>
            <person name="Tsui S.K."/>
            <person name="Woo P.C."/>
        </authorList>
    </citation>
    <scope>NUCLEOTIDE SEQUENCE [LARGE SCALE GENOMIC DNA]</scope>
    <source>
        <strain evidence="15 16">HKU16</strain>
    </source>
</reference>
<feature type="domain" description="Flagellar M-ring N-terminal" evidence="13">
    <location>
        <begin position="39"/>
        <end position="215"/>
    </location>
</feature>